<proteinExistence type="predicted"/>
<name>A0ABW0VYQ4_9BACL</name>
<reference evidence="3" key="1">
    <citation type="journal article" date="2019" name="Int. J. Syst. Evol. Microbiol.">
        <title>The Global Catalogue of Microorganisms (GCM) 10K type strain sequencing project: providing services to taxonomists for standard genome sequencing and annotation.</title>
        <authorList>
            <consortium name="The Broad Institute Genomics Platform"/>
            <consortium name="The Broad Institute Genome Sequencing Center for Infectious Disease"/>
            <person name="Wu L."/>
            <person name="Ma J."/>
        </authorList>
    </citation>
    <scope>NUCLEOTIDE SEQUENCE [LARGE SCALE GENOMIC DNA]</scope>
    <source>
        <strain evidence="3">CGMCC 1.3240</strain>
    </source>
</reference>
<evidence type="ECO:0000313" key="2">
    <source>
        <dbReference type="EMBL" id="MFC5651060.1"/>
    </source>
</evidence>
<accession>A0ABW0VYQ4</accession>
<dbReference type="SUPFAM" id="SSF51658">
    <property type="entry name" value="Xylose isomerase-like"/>
    <property type="match status" value="1"/>
</dbReference>
<comment type="caution">
    <text evidence="2">The sequence shown here is derived from an EMBL/GenBank/DDBJ whole genome shotgun (WGS) entry which is preliminary data.</text>
</comment>
<dbReference type="Proteomes" id="UP001596047">
    <property type="component" value="Unassembled WGS sequence"/>
</dbReference>
<dbReference type="InterPro" id="IPR036237">
    <property type="entry name" value="Xyl_isomerase-like_sf"/>
</dbReference>
<evidence type="ECO:0000259" key="1">
    <source>
        <dbReference type="Pfam" id="PF01261"/>
    </source>
</evidence>
<feature type="domain" description="Xylose isomerase-like TIM barrel" evidence="1">
    <location>
        <begin position="29"/>
        <end position="206"/>
    </location>
</feature>
<gene>
    <name evidence="2" type="ORF">ACFPYJ_18495</name>
</gene>
<dbReference type="EMBL" id="JBHSOW010000068">
    <property type="protein sequence ID" value="MFC5651060.1"/>
    <property type="molecule type" value="Genomic_DNA"/>
</dbReference>
<evidence type="ECO:0000313" key="3">
    <source>
        <dbReference type="Proteomes" id="UP001596047"/>
    </source>
</evidence>
<dbReference type="Gene3D" id="3.20.20.150">
    <property type="entry name" value="Divalent-metal-dependent TIM barrel enzymes"/>
    <property type="match status" value="2"/>
</dbReference>
<sequence length="399" mass="45727">MKTDPRMYLAVDNCFASKRWTKPAEWMNLLKSMGVNYVEASADNECDPLYMSREYLERWVGEVKSESEKTGVKVANLYSGHGTYTTLGLTHHDKSVRDRIQREWIEPMAEIAASIGAGIGFYCHAFSDSTLQNPTVYREMEAELFARLAKIALHCRDLGILAPGVEQMYTPHQIPWTIEGSKRLLKEVYSLFASPFYLTLDTGHQSGQRKFRKPDALAIDEMAENCLRGEPDSCWLGSQSAYDLFVEMIRTTDEKRAGIRERILEEMKRYPYLFADNTDSDTYRWLEELGCYSPIIHLQQTTGESSSHQPFTEEYNRKGTIFGEPVLRALEKAYRAPGSSEEGMPPKCGEIYLTLEIFSGTSEMNTAILRKIQESVQYWRKFIPEDGMKLSQVLKNLEK</sequence>
<dbReference type="RefSeq" id="WP_379189655.1">
    <property type="nucleotide sequence ID" value="NZ_JBHSOW010000068.1"/>
</dbReference>
<keyword evidence="3" id="KW-1185">Reference proteome</keyword>
<dbReference type="Pfam" id="PF01261">
    <property type="entry name" value="AP_endonuc_2"/>
    <property type="match status" value="1"/>
</dbReference>
<protein>
    <submittedName>
        <fullName evidence="2">TIM barrel protein</fullName>
    </submittedName>
</protein>
<organism evidence="2 3">
    <name type="scientific">Paenibacillus solisilvae</name>
    <dbReference type="NCBI Taxonomy" id="2486751"/>
    <lineage>
        <taxon>Bacteria</taxon>
        <taxon>Bacillati</taxon>
        <taxon>Bacillota</taxon>
        <taxon>Bacilli</taxon>
        <taxon>Bacillales</taxon>
        <taxon>Paenibacillaceae</taxon>
        <taxon>Paenibacillus</taxon>
    </lineage>
</organism>
<dbReference type="InterPro" id="IPR013022">
    <property type="entry name" value="Xyl_isomerase-like_TIM-brl"/>
</dbReference>